<protein>
    <submittedName>
        <fullName evidence="1">Uncharacterized protein</fullName>
    </submittedName>
</protein>
<dbReference type="KEGG" id="dpd:Deipe_0449"/>
<dbReference type="AlphaFoldDB" id="K9ZZ65"/>
<accession>K9ZZ65</accession>
<proteinExistence type="predicted"/>
<evidence type="ECO:0000313" key="2">
    <source>
        <dbReference type="Proteomes" id="UP000010467"/>
    </source>
</evidence>
<dbReference type="Proteomes" id="UP000010467">
    <property type="component" value="Chromosome"/>
</dbReference>
<dbReference type="HOGENOM" id="CLU_2805343_0_0_0"/>
<dbReference type="PATRIC" id="fig|937777.3.peg.456"/>
<name>K9ZZ65_DEIPD</name>
<gene>
    <name evidence="1" type="ordered locus">Deipe_0449</name>
</gene>
<dbReference type="EMBL" id="CP003382">
    <property type="protein sequence ID" value="AFZ66045.1"/>
    <property type="molecule type" value="Genomic_DNA"/>
</dbReference>
<dbReference type="STRING" id="937777.Deipe_0449"/>
<organism evidence="1 2">
    <name type="scientific">Deinococcus peraridilitoris (strain DSM 19664 / LMG 22246 / CIP 109416 / KR-200)</name>
    <dbReference type="NCBI Taxonomy" id="937777"/>
    <lineage>
        <taxon>Bacteria</taxon>
        <taxon>Thermotogati</taxon>
        <taxon>Deinococcota</taxon>
        <taxon>Deinococci</taxon>
        <taxon>Deinococcales</taxon>
        <taxon>Deinococcaceae</taxon>
        <taxon>Deinococcus</taxon>
    </lineage>
</organism>
<keyword evidence="2" id="KW-1185">Reference proteome</keyword>
<reference evidence="2" key="1">
    <citation type="submission" date="2012-03" db="EMBL/GenBank/DDBJ databases">
        <title>Complete sequence of chromosome of Deinococcus peraridilitoris DSM 19664.</title>
        <authorList>
            <person name="Lucas S."/>
            <person name="Copeland A."/>
            <person name="Lapidus A."/>
            <person name="Glavina del Rio T."/>
            <person name="Dalin E."/>
            <person name="Tice H."/>
            <person name="Bruce D."/>
            <person name="Goodwin L."/>
            <person name="Pitluck S."/>
            <person name="Peters L."/>
            <person name="Mikhailova N."/>
            <person name="Lu M."/>
            <person name="Kyrpides N."/>
            <person name="Mavromatis K."/>
            <person name="Ivanova N."/>
            <person name="Brettin T."/>
            <person name="Detter J.C."/>
            <person name="Han C."/>
            <person name="Larimer F."/>
            <person name="Land M."/>
            <person name="Hauser L."/>
            <person name="Markowitz V."/>
            <person name="Cheng J.-F."/>
            <person name="Hugenholtz P."/>
            <person name="Woyke T."/>
            <person name="Wu D."/>
            <person name="Pukall R."/>
            <person name="Steenblock K."/>
            <person name="Brambilla E."/>
            <person name="Klenk H.-P."/>
            <person name="Eisen J.A."/>
        </authorList>
    </citation>
    <scope>NUCLEOTIDE SEQUENCE [LARGE SCALE GENOMIC DNA]</scope>
    <source>
        <strain evidence="2">DSM 19664 / LMG 22246 / CIP 109416 / KR-200</strain>
    </source>
</reference>
<sequence>MSRMTRMNTLIQELSEAARQVLDTDKLRTEHGAEPIWNRMQDQAMQRLQKARDEFEAWNAAYPHTDD</sequence>
<evidence type="ECO:0000313" key="1">
    <source>
        <dbReference type="EMBL" id="AFZ66045.1"/>
    </source>
</evidence>